<accession>A0A8C2GZN5</accession>
<dbReference type="AlphaFoldDB" id="A0A8C2GZN5"/>
<evidence type="ECO:0000256" key="1">
    <source>
        <dbReference type="ARBA" id="ARBA00022729"/>
    </source>
</evidence>
<dbReference type="InterPro" id="IPR057774">
    <property type="entry name" value="D8C_UMOD/GP2/OIT3-like"/>
</dbReference>
<evidence type="ECO:0000259" key="3">
    <source>
        <dbReference type="Pfam" id="PF23283"/>
    </source>
</evidence>
<dbReference type="PANTHER" id="PTHR36191">
    <property type="entry name" value="ENDO/EXONUCLEASE/PHOSPHATASE DOMAIN-CONTAINING PROTEIN-RELATED"/>
    <property type="match status" value="1"/>
</dbReference>
<feature type="domain" description="UMOD/GP2/OIT3-like D8C" evidence="3">
    <location>
        <begin position="44"/>
        <end position="130"/>
    </location>
</feature>
<sequence length="147" mass="16837">PSDEILKPDPCYNYTVLENPWRATSNLRASVRMYDCNVTWSGWYRFFINGVSAQIPETCVGYESCGTDVPLWLRDRHPTVMDGVVTRDVCGDYSSTCCFYGSYPIKVKACPGNYYVYELVRPTKCNAAYCRTVRNRHQLSKLSNILC</sequence>
<name>A0A8C2GZN5_CYPCA</name>
<organism evidence="4 5">
    <name type="scientific">Cyprinus carpio</name>
    <name type="common">Common carp</name>
    <dbReference type="NCBI Taxonomy" id="7962"/>
    <lineage>
        <taxon>Eukaryota</taxon>
        <taxon>Metazoa</taxon>
        <taxon>Chordata</taxon>
        <taxon>Craniata</taxon>
        <taxon>Vertebrata</taxon>
        <taxon>Euteleostomi</taxon>
        <taxon>Actinopterygii</taxon>
        <taxon>Neopterygii</taxon>
        <taxon>Teleostei</taxon>
        <taxon>Ostariophysi</taxon>
        <taxon>Cypriniformes</taxon>
        <taxon>Cyprinidae</taxon>
        <taxon>Cyprininae</taxon>
        <taxon>Cyprinus</taxon>
    </lineage>
</organism>
<evidence type="ECO:0000313" key="5">
    <source>
        <dbReference type="Proteomes" id="UP000694701"/>
    </source>
</evidence>
<proteinExistence type="predicted"/>
<protein>
    <recommendedName>
        <fullName evidence="3">UMOD/GP2/OIT3-like D8C domain-containing protein</fullName>
    </recommendedName>
</protein>
<reference evidence="4" key="1">
    <citation type="submission" date="2025-08" db="UniProtKB">
        <authorList>
            <consortium name="Ensembl"/>
        </authorList>
    </citation>
    <scope>IDENTIFICATION</scope>
</reference>
<keyword evidence="2" id="KW-1015">Disulfide bond</keyword>
<dbReference type="Pfam" id="PF23283">
    <property type="entry name" value="D8C_UMOD"/>
    <property type="match status" value="1"/>
</dbReference>
<evidence type="ECO:0000313" key="4">
    <source>
        <dbReference type="Ensembl" id="ENSCCRP00020007757.1"/>
    </source>
</evidence>
<evidence type="ECO:0000256" key="2">
    <source>
        <dbReference type="ARBA" id="ARBA00023157"/>
    </source>
</evidence>
<keyword evidence="1" id="KW-0732">Signal</keyword>
<dbReference type="PANTHER" id="PTHR36191:SF4">
    <property type="entry name" value="VWFD DOMAIN-CONTAINING PROTEIN"/>
    <property type="match status" value="1"/>
</dbReference>
<dbReference type="Ensembl" id="ENSCCRT00020008692.1">
    <property type="protein sequence ID" value="ENSCCRP00020007757.1"/>
    <property type="gene ID" value="ENSCCRG00020004174.1"/>
</dbReference>
<dbReference type="Proteomes" id="UP000694701">
    <property type="component" value="Unplaced"/>
</dbReference>